<evidence type="ECO:0000259" key="3">
    <source>
        <dbReference type="Pfam" id="PF12089"/>
    </source>
</evidence>
<organism evidence="4 5">
    <name type="scientific">Actinomarinicola tropica</name>
    <dbReference type="NCBI Taxonomy" id="2789776"/>
    <lineage>
        <taxon>Bacteria</taxon>
        <taxon>Bacillati</taxon>
        <taxon>Actinomycetota</taxon>
        <taxon>Acidimicrobiia</taxon>
        <taxon>Acidimicrobiales</taxon>
        <taxon>Iamiaceae</taxon>
        <taxon>Actinomarinicola</taxon>
    </lineage>
</organism>
<sequence>MSDRSGVGAPTHDGAEPGATGSEEPAEETSAAPRRRRAAGLLEAAFGAEPAAGRTPPGVPSGPTAGDAASAPAKKTPAKKAPAKKASATKASARKAPATKASAATASANTAPAAAAAASAPAAAVRSGDRTVERPAATAAAAPTAAARPARPAVADDRGRRRGPLRARQVHRVIRRVDPWSMLKLSLVFWFCVWLMVMISGVLIWGVAVGSGTVEGVEGFIARLLAFEEFTFNADQIFRLFAMGGLILVFLATAVSAILAVLFNLISDLIGGIRITVIEEETTRRVVRER</sequence>
<keyword evidence="2" id="KW-1133">Transmembrane helix</keyword>
<feature type="compositionally biased region" description="Low complexity" evidence="1">
    <location>
        <begin position="134"/>
        <end position="153"/>
    </location>
</feature>
<feature type="transmembrane region" description="Helical" evidence="2">
    <location>
        <begin position="240"/>
        <end position="266"/>
    </location>
</feature>
<dbReference type="EMBL" id="CP045851">
    <property type="protein sequence ID" value="QGG93628.1"/>
    <property type="molecule type" value="Genomic_DNA"/>
</dbReference>
<feature type="compositionally biased region" description="Low complexity" evidence="1">
    <location>
        <begin position="39"/>
        <end position="54"/>
    </location>
</feature>
<proteinExistence type="predicted"/>
<gene>
    <name evidence="4" type="ORF">GH723_00040</name>
</gene>
<name>A0A5Q2R9W0_9ACTN</name>
<feature type="domain" description="DUF3566" evidence="3">
    <location>
        <begin position="168"/>
        <end position="277"/>
    </location>
</feature>
<feature type="region of interest" description="Disordered" evidence="1">
    <location>
        <begin position="126"/>
        <end position="162"/>
    </location>
</feature>
<evidence type="ECO:0000313" key="4">
    <source>
        <dbReference type="EMBL" id="QGG93628.1"/>
    </source>
</evidence>
<reference evidence="4 5" key="1">
    <citation type="submission" date="2019-11" db="EMBL/GenBank/DDBJ databases">
        <authorList>
            <person name="He Y."/>
        </authorList>
    </citation>
    <scope>NUCLEOTIDE SEQUENCE [LARGE SCALE GENOMIC DNA]</scope>
    <source>
        <strain evidence="4 5">SCSIO 58843</strain>
    </source>
</reference>
<dbReference type="KEGG" id="atq:GH723_00040"/>
<evidence type="ECO:0000313" key="5">
    <source>
        <dbReference type="Proteomes" id="UP000334019"/>
    </source>
</evidence>
<protein>
    <recommendedName>
        <fullName evidence="3">DUF3566 domain-containing protein</fullName>
    </recommendedName>
</protein>
<evidence type="ECO:0000256" key="2">
    <source>
        <dbReference type="SAM" id="Phobius"/>
    </source>
</evidence>
<accession>A0A5Q2R9W0</accession>
<keyword evidence="2" id="KW-0472">Membrane</keyword>
<feature type="transmembrane region" description="Helical" evidence="2">
    <location>
        <begin position="185"/>
        <end position="208"/>
    </location>
</feature>
<keyword evidence="2" id="KW-0812">Transmembrane</keyword>
<dbReference type="Proteomes" id="UP000334019">
    <property type="component" value="Chromosome"/>
</dbReference>
<evidence type="ECO:0000256" key="1">
    <source>
        <dbReference type="SAM" id="MobiDB-lite"/>
    </source>
</evidence>
<feature type="compositionally biased region" description="Low complexity" evidence="1">
    <location>
        <begin position="84"/>
        <end position="104"/>
    </location>
</feature>
<feature type="region of interest" description="Disordered" evidence="1">
    <location>
        <begin position="1"/>
        <end position="104"/>
    </location>
</feature>
<dbReference type="InterPro" id="IPR021949">
    <property type="entry name" value="DUF3566_TM"/>
</dbReference>
<feature type="compositionally biased region" description="Low complexity" evidence="1">
    <location>
        <begin position="16"/>
        <end position="32"/>
    </location>
</feature>
<dbReference type="AlphaFoldDB" id="A0A5Q2R9W0"/>
<dbReference type="Pfam" id="PF12089">
    <property type="entry name" value="DUF3566"/>
    <property type="match status" value="1"/>
</dbReference>
<keyword evidence="5" id="KW-1185">Reference proteome</keyword>
<dbReference type="RefSeq" id="WP_153757735.1">
    <property type="nucleotide sequence ID" value="NZ_CP045851.1"/>
</dbReference>